<keyword evidence="3" id="KW-0575">Peroxidase</keyword>
<dbReference type="InterPro" id="IPR037120">
    <property type="entry name" value="Haem_peroxidase_sf_animal"/>
</dbReference>
<evidence type="ECO:0000313" key="11">
    <source>
        <dbReference type="Proteomes" id="UP000007819"/>
    </source>
</evidence>
<evidence type="ECO:0000256" key="2">
    <source>
        <dbReference type="ARBA" id="ARBA00022525"/>
    </source>
</evidence>
<dbReference type="EnsemblMetazoa" id="XM_008183179.3">
    <property type="protein sequence ID" value="XP_008181401.1"/>
    <property type="gene ID" value="LOC100167648"/>
</dbReference>
<name>A0A8R1W0W3_ACYPI</name>
<evidence type="ECO:0000256" key="4">
    <source>
        <dbReference type="ARBA" id="ARBA00022617"/>
    </source>
</evidence>
<keyword evidence="6 7" id="KW-0408">Iron</keyword>
<dbReference type="GO" id="GO:0006979">
    <property type="term" value="P:response to oxidative stress"/>
    <property type="evidence" value="ECO:0007669"/>
    <property type="project" value="InterPro"/>
</dbReference>
<keyword evidence="2" id="KW-0964">Secreted</keyword>
<dbReference type="GO" id="GO:0022412">
    <property type="term" value="P:cellular process involved in reproduction in multicellular organism"/>
    <property type="evidence" value="ECO:0007669"/>
    <property type="project" value="UniProtKB-ARBA"/>
</dbReference>
<evidence type="ECO:0000256" key="1">
    <source>
        <dbReference type="ARBA" id="ARBA00004613"/>
    </source>
</evidence>
<proteinExistence type="predicted"/>
<keyword evidence="9" id="KW-0472">Membrane</keyword>
<feature type="region of interest" description="Disordered" evidence="8">
    <location>
        <begin position="793"/>
        <end position="850"/>
    </location>
</feature>
<keyword evidence="11" id="KW-1185">Reference proteome</keyword>
<evidence type="ECO:0000256" key="6">
    <source>
        <dbReference type="ARBA" id="ARBA00023004"/>
    </source>
</evidence>
<feature type="compositionally biased region" description="Low complexity" evidence="8">
    <location>
        <begin position="793"/>
        <end position="804"/>
    </location>
</feature>
<keyword evidence="9" id="KW-0812">Transmembrane</keyword>
<feature type="compositionally biased region" description="Polar residues" evidence="8">
    <location>
        <begin position="840"/>
        <end position="850"/>
    </location>
</feature>
<feature type="compositionally biased region" description="Low complexity" evidence="8">
    <location>
        <begin position="814"/>
        <end position="838"/>
    </location>
</feature>
<dbReference type="GO" id="GO:0005576">
    <property type="term" value="C:extracellular region"/>
    <property type="evidence" value="ECO:0007669"/>
    <property type="project" value="UniProtKB-SubCell"/>
</dbReference>
<reference evidence="10" key="2">
    <citation type="submission" date="2022-06" db="UniProtKB">
        <authorList>
            <consortium name="EnsemblMetazoa"/>
        </authorList>
    </citation>
    <scope>IDENTIFICATION</scope>
</reference>
<evidence type="ECO:0000256" key="5">
    <source>
        <dbReference type="ARBA" id="ARBA00022729"/>
    </source>
</evidence>
<dbReference type="InterPro" id="IPR019791">
    <property type="entry name" value="Haem_peroxidase_animal"/>
</dbReference>
<dbReference type="Pfam" id="PF03098">
    <property type="entry name" value="An_peroxidase"/>
    <property type="match status" value="1"/>
</dbReference>
<evidence type="ECO:0000256" key="3">
    <source>
        <dbReference type="ARBA" id="ARBA00022559"/>
    </source>
</evidence>
<feature type="binding site" description="axial binding residue" evidence="7">
    <location>
        <position position="539"/>
    </location>
    <ligand>
        <name>heme b</name>
        <dbReference type="ChEBI" id="CHEBI:60344"/>
    </ligand>
    <ligandPart>
        <name>Fe</name>
        <dbReference type="ChEBI" id="CHEBI:18248"/>
    </ligandPart>
</feature>
<dbReference type="CDD" id="cd09823">
    <property type="entry name" value="peroxinectin_like"/>
    <property type="match status" value="1"/>
</dbReference>
<evidence type="ECO:0000256" key="8">
    <source>
        <dbReference type="SAM" id="MobiDB-lite"/>
    </source>
</evidence>
<dbReference type="RefSeq" id="XP_001947809.2">
    <property type="nucleotide sequence ID" value="XM_001947774.5"/>
</dbReference>
<dbReference type="RefSeq" id="XP_008181401.1">
    <property type="nucleotide sequence ID" value="XM_008183179.3"/>
</dbReference>
<dbReference type="EnsemblMetazoa" id="XM_008183178.3">
    <property type="protein sequence ID" value="XP_008181400.1"/>
    <property type="gene ID" value="LOC100167648"/>
</dbReference>
<dbReference type="RefSeq" id="XP_008181400.1">
    <property type="nucleotide sequence ID" value="XM_008183178.3"/>
</dbReference>
<sequence>MATECTPLTNTDDVTPVSGSGYISLSKHETDHTPPCLKPRCCVYAALLSLVLMAIIVGTSYYVDRSQGDSTVIQPASVADTLLQLRWPLQNEADDGITATSIIQRTVVINATGDDLMSAVEGGYKSLKAKEDLEKNFPTIDGGTPSYRHQQVMKSGPESIGIARNGYVENIATEKLRLLLNITKDQDVTILVGNVTVFNNAECTSPEPVICPLQSRYRTVEGICNNILEPLKGAALMPFHRVLPADYSDGVWKPRKATDGSELPSAKQVSEEVHRPSYEEDHDFTVMLAVWGQFMDHDITATALSRGHNGSAISCCESVGKNVTHPECFPVIVHEVEKKCGKCMEFVRSSPASTCGFGPREQLNQASSYLDGSSVYGNTRKLQNDLRSWTGGRMKVFVTEYGKQLLPPNKDPLDGCNEESEMKKGRYCFLSGDARSNENMHLTTLHLIMVRQHNMIAGRLSSLNPHWDDEHIFQETRHIVTAQIQHITYNEFLPVLLGDSLMKRLDLYSRKTGHWNGYNSTVNPTISNNFATAAFRFAHTLIPSMMKFLRDNNSDPEFVEMRKMLFNPYRLYTCGGVDSVIRGAMNTSAGKSDAFFTPEVTRHLFEKNHGSKRTGEQCGLDLVALNIQRGRDHGLPAYPRWRETCGFPRPRSFSDLEGHVEPATLQRISKLYKSIDDLDLYTGLLSEKPLEGSILGPTITCLLADQFLRVKKGDRYWYETDEKPQAFNEDQLSEIRKTTFAAIICDNSDEIESVQLHVMHSARKVGNARVGCDSLIKTSLDPWKEEFDAAAPLAAPQDPTATPQVDPTTAAQDSTTAVAAEVTTSNNNNNNGSQSAEVVQPTTIIGTVNR</sequence>
<protein>
    <recommendedName>
        <fullName evidence="12">Chorion peroxidase</fullName>
    </recommendedName>
</protein>
<evidence type="ECO:0008006" key="12">
    <source>
        <dbReference type="Google" id="ProtNLM"/>
    </source>
</evidence>
<dbReference type="FunFam" id="1.10.640.10:FF:000003">
    <property type="entry name" value="chorion peroxidase"/>
    <property type="match status" value="1"/>
</dbReference>
<reference evidence="11" key="1">
    <citation type="submission" date="2010-06" db="EMBL/GenBank/DDBJ databases">
        <authorList>
            <person name="Jiang H."/>
            <person name="Abraham K."/>
            <person name="Ali S."/>
            <person name="Alsbrooks S.L."/>
            <person name="Anim B.N."/>
            <person name="Anosike U.S."/>
            <person name="Attaway T."/>
            <person name="Bandaranaike D.P."/>
            <person name="Battles P.K."/>
            <person name="Bell S.N."/>
            <person name="Bell A.V."/>
            <person name="Beltran B."/>
            <person name="Bickham C."/>
            <person name="Bustamante Y."/>
            <person name="Caleb T."/>
            <person name="Canada A."/>
            <person name="Cardenas V."/>
            <person name="Carter K."/>
            <person name="Chacko J."/>
            <person name="Chandrabose M.N."/>
            <person name="Chavez D."/>
            <person name="Chavez A."/>
            <person name="Chen L."/>
            <person name="Chu H.-S."/>
            <person name="Claassen K.J."/>
            <person name="Cockrell R."/>
            <person name="Collins M."/>
            <person name="Cooper J.A."/>
            <person name="Cree A."/>
            <person name="Curry S.M."/>
            <person name="Da Y."/>
            <person name="Dao M.D."/>
            <person name="Das B."/>
            <person name="Davila M.-L."/>
            <person name="Davy-Carroll L."/>
            <person name="Denson S."/>
            <person name="Dinh H."/>
            <person name="Ebong V.E."/>
            <person name="Edwards J.R."/>
            <person name="Egan A."/>
            <person name="El-Daye J."/>
            <person name="Escobedo L."/>
            <person name="Fernandez S."/>
            <person name="Fernando P.R."/>
            <person name="Flagg N."/>
            <person name="Forbes L.D."/>
            <person name="Fowler R.G."/>
            <person name="Fu Q."/>
            <person name="Gabisi R.A."/>
            <person name="Ganer J."/>
            <person name="Garbino Pronczuk A."/>
            <person name="Garcia R.M."/>
            <person name="Garner T."/>
            <person name="Garrett T.E."/>
            <person name="Gonzalez D.A."/>
            <person name="Hamid H."/>
            <person name="Hawkins E.S."/>
            <person name="Hirani K."/>
            <person name="Hogues M.E."/>
            <person name="Hollins B."/>
            <person name="Hsiao C.-H."/>
            <person name="Jabil R."/>
            <person name="James M.L."/>
            <person name="Jhangiani S.N."/>
            <person name="Johnson B."/>
            <person name="Johnson Q."/>
            <person name="Joshi V."/>
            <person name="Kalu J.B."/>
            <person name="Kam C."/>
            <person name="Kashfia A."/>
            <person name="Keebler J."/>
            <person name="Kisamo H."/>
            <person name="Kovar C.L."/>
            <person name="Lago L.A."/>
            <person name="Lai C.-Y."/>
            <person name="Laidlaw J."/>
            <person name="Lara F."/>
            <person name="Le T.-K."/>
            <person name="Lee S.L."/>
            <person name="Legall F.H."/>
            <person name="Lemon S.J."/>
            <person name="Lewis L.R."/>
            <person name="Li B."/>
            <person name="Liu Y."/>
            <person name="Liu Y.-S."/>
            <person name="Lopez J."/>
            <person name="Lozado R.J."/>
            <person name="Lu J."/>
            <person name="Madu R.C."/>
            <person name="Maheshwari M."/>
            <person name="Maheshwari R."/>
            <person name="Malloy K."/>
            <person name="Martinez E."/>
            <person name="Mathew T."/>
            <person name="Mercado I.C."/>
            <person name="Mercado C."/>
            <person name="Meyer B."/>
            <person name="Montgomery K."/>
            <person name="Morgan M.B."/>
            <person name="Munidasa M."/>
            <person name="Nazareth L.V."/>
            <person name="Nelson J."/>
            <person name="Ng B.M."/>
            <person name="Nguyen N.B."/>
            <person name="Nguyen P.Q."/>
            <person name="Nguyen T."/>
            <person name="Obregon M."/>
            <person name="Okwuonu G.O."/>
            <person name="Onwere C.G."/>
            <person name="Orozco G."/>
            <person name="Parra A."/>
            <person name="Patel S."/>
            <person name="Patil S."/>
            <person name="Perez A."/>
            <person name="Perez Y."/>
            <person name="Pham C."/>
            <person name="Primus E.L."/>
            <person name="Pu L.-L."/>
            <person name="Puazo M."/>
            <person name="Qin X."/>
            <person name="Quiroz J.B."/>
            <person name="Reese J."/>
            <person name="Richards S."/>
            <person name="Rives C.M."/>
            <person name="Robberts R."/>
            <person name="Ruiz S.J."/>
            <person name="Ruiz M.J."/>
            <person name="Santibanez J."/>
            <person name="Schneider B.W."/>
            <person name="Sisson I."/>
            <person name="Smith M."/>
            <person name="Sodergren E."/>
            <person name="Song X.-Z."/>
            <person name="Song B.B."/>
            <person name="Summersgill H."/>
            <person name="Thelus R."/>
            <person name="Thornton R.D."/>
            <person name="Trejos Z.Y."/>
            <person name="Usmani K."/>
            <person name="Vattathil S."/>
            <person name="Villasana D."/>
            <person name="Walker D.L."/>
            <person name="Wang S."/>
            <person name="Wang K."/>
            <person name="White C.S."/>
            <person name="Williams A.C."/>
            <person name="Williamson J."/>
            <person name="Wilson K."/>
            <person name="Woghiren I.O."/>
            <person name="Woodworth J.R."/>
            <person name="Worley K.C."/>
            <person name="Wright R.A."/>
            <person name="Wu W."/>
            <person name="Young L."/>
            <person name="Zhang L."/>
            <person name="Zhang J."/>
            <person name="Zhu Y."/>
            <person name="Muzny D.M."/>
            <person name="Weinstock G."/>
            <person name="Gibbs R.A."/>
        </authorList>
    </citation>
    <scope>NUCLEOTIDE SEQUENCE [LARGE SCALE GENOMIC DNA]</scope>
    <source>
        <strain evidence="11">LSR1</strain>
    </source>
</reference>
<dbReference type="PANTHER" id="PTHR11475">
    <property type="entry name" value="OXIDASE/PEROXIDASE"/>
    <property type="match status" value="1"/>
</dbReference>
<keyword evidence="3" id="KW-0560">Oxidoreductase</keyword>
<evidence type="ECO:0000256" key="9">
    <source>
        <dbReference type="SAM" id="Phobius"/>
    </source>
</evidence>
<evidence type="ECO:0000256" key="7">
    <source>
        <dbReference type="PIRSR" id="PIRSR619791-2"/>
    </source>
</evidence>
<dbReference type="GO" id="GO:0020037">
    <property type="term" value="F:heme binding"/>
    <property type="evidence" value="ECO:0007669"/>
    <property type="project" value="InterPro"/>
</dbReference>
<dbReference type="GO" id="GO:0004601">
    <property type="term" value="F:peroxidase activity"/>
    <property type="evidence" value="ECO:0007669"/>
    <property type="project" value="UniProtKB-KW"/>
</dbReference>
<organism evidence="10 11">
    <name type="scientific">Acyrthosiphon pisum</name>
    <name type="common">Pea aphid</name>
    <dbReference type="NCBI Taxonomy" id="7029"/>
    <lineage>
        <taxon>Eukaryota</taxon>
        <taxon>Metazoa</taxon>
        <taxon>Ecdysozoa</taxon>
        <taxon>Arthropoda</taxon>
        <taxon>Hexapoda</taxon>
        <taxon>Insecta</taxon>
        <taxon>Pterygota</taxon>
        <taxon>Neoptera</taxon>
        <taxon>Paraneoptera</taxon>
        <taxon>Hemiptera</taxon>
        <taxon>Sternorrhyncha</taxon>
        <taxon>Aphidomorpha</taxon>
        <taxon>Aphidoidea</taxon>
        <taxon>Aphididae</taxon>
        <taxon>Macrosiphini</taxon>
        <taxon>Acyrthosiphon</taxon>
    </lineage>
</organism>
<keyword evidence="4 7" id="KW-0349">Heme</keyword>
<keyword evidence="9" id="KW-1133">Transmembrane helix</keyword>
<dbReference type="SUPFAM" id="SSF48113">
    <property type="entry name" value="Heme-dependent peroxidases"/>
    <property type="match status" value="1"/>
</dbReference>
<dbReference type="GeneID" id="100167648"/>
<dbReference type="PANTHER" id="PTHR11475:SF141">
    <property type="entry name" value="CARDINAL"/>
    <property type="match status" value="1"/>
</dbReference>
<dbReference type="InterPro" id="IPR010255">
    <property type="entry name" value="Haem_peroxidase_sf"/>
</dbReference>
<dbReference type="EnsemblMetazoa" id="XM_001947774.5">
    <property type="protein sequence ID" value="XP_001947809.2"/>
    <property type="gene ID" value="LOC100167648"/>
</dbReference>
<feature type="transmembrane region" description="Helical" evidence="9">
    <location>
        <begin position="41"/>
        <end position="63"/>
    </location>
</feature>
<dbReference type="OrthoDB" id="823504at2759"/>
<evidence type="ECO:0000313" key="10">
    <source>
        <dbReference type="EnsemblMetazoa" id="XP_001947809.2"/>
    </source>
</evidence>
<dbReference type="KEGG" id="api:100167648"/>
<keyword evidence="7" id="KW-0479">Metal-binding</keyword>
<keyword evidence="5" id="KW-0732">Signal</keyword>
<comment type="subcellular location">
    <subcellularLocation>
        <location evidence="1">Secreted</location>
    </subcellularLocation>
</comment>
<dbReference type="Gene3D" id="1.10.640.10">
    <property type="entry name" value="Haem peroxidase domain superfamily, animal type"/>
    <property type="match status" value="1"/>
</dbReference>
<dbReference type="Proteomes" id="UP000007819">
    <property type="component" value="Chromosome A1"/>
</dbReference>
<dbReference type="PRINTS" id="PR00457">
    <property type="entry name" value="ANPEROXIDASE"/>
</dbReference>
<dbReference type="GO" id="GO:0046872">
    <property type="term" value="F:metal ion binding"/>
    <property type="evidence" value="ECO:0007669"/>
    <property type="project" value="UniProtKB-KW"/>
</dbReference>
<dbReference type="CTD" id="42681"/>
<dbReference type="PROSITE" id="PS50292">
    <property type="entry name" value="PEROXIDASE_3"/>
    <property type="match status" value="1"/>
</dbReference>
<dbReference type="AlphaFoldDB" id="A0A8R1W0W3"/>
<accession>A0A8R1W0W3</accession>